<name>A0A0J8C336_BETVV</name>
<dbReference type="EMBL" id="KQ090130">
    <property type="protein sequence ID" value="KMT07932.1"/>
    <property type="molecule type" value="Genomic_DNA"/>
</dbReference>
<dbReference type="Proteomes" id="UP000035740">
    <property type="component" value="Chromosome 6"/>
</dbReference>
<protein>
    <submittedName>
        <fullName evidence="1">Uncharacterized protein</fullName>
    </submittedName>
</protein>
<evidence type="ECO:0000313" key="1">
    <source>
        <dbReference type="EMBL" id="KMT07932.1"/>
    </source>
</evidence>
<keyword evidence="2" id="KW-1185">Reference proteome</keyword>
<evidence type="ECO:0000313" key="2">
    <source>
        <dbReference type="Proteomes" id="UP000035740"/>
    </source>
</evidence>
<proteinExistence type="predicted"/>
<accession>A0A0J8C336</accession>
<reference evidence="1 2" key="1">
    <citation type="journal article" date="2014" name="Nature">
        <title>The genome of the recently domesticated crop plant sugar beet (Beta vulgaris).</title>
        <authorList>
            <person name="Dohm J.C."/>
            <person name="Minoche A.E."/>
            <person name="Holtgrawe D."/>
            <person name="Capella-Gutierrez S."/>
            <person name="Zakrzewski F."/>
            <person name="Tafer H."/>
            <person name="Rupp O."/>
            <person name="Sorensen T.R."/>
            <person name="Stracke R."/>
            <person name="Reinhardt R."/>
            <person name="Goesmann A."/>
            <person name="Kraft T."/>
            <person name="Schulz B."/>
            <person name="Stadler P.F."/>
            <person name="Schmidt T."/>
            <person name="Gabaldon T."/>
            <person name="Lehrach H."/>
            <person name="Weisshaar B."/>
            <person name="Himmelbauer H."/>
        </authorList>
    </citation>
    <scope>NUCLEOTIDE SEQUENCE [LARGE SCALE GENOMIC DNA]</scope>
    <source>
        <tissue evidence="1">Taproot</tissue>
    </source>
</reference>
<organism evidence="1 2">
    <name type="scientific">Beta vulgaris subsp. vulgaris</name>
    <name type="common">Beet</name>
    <dbReference type="NCBI Taxonomy" id="3555"/>
    <lineage>
        <taxon>Eukaryota</taxon>
        <taxon>Viridiplantae</taxon>
        <taxon>Streptophyta</taxon>
        <taxon>Embryophyta</taxon>
        <taxon>Tracheophyta</taxon>
        <taxon>Spermatophyta</taxon>
        <taxon>Magnoliopsida</taxon>
        <taxon>eudicotyledons</taxon>
        <taxon>Gunneridae</taxon>
        <taxon>Pentapetalae</taxon>
        <taxon>Caryophyllales</taxon>
        <taxon>Chenopodiaceae</taxon>
        <taxon>Betoideae</taxon>
        <taxon>Beta</taxon>
    </lineage>
</organism>
<dbReference type="Gramene" id="KMT07932">
    <property type="protein sequence ID" value="KMT07932"/>
    <property type="gene ID" value="BVRB_6g145350"/>
</dbReference>
<sequence>MQQLRIRKSKSGKVLPSFTYIYKVCFSQRGWEILNKLHFRCLVLCKKFSL</sequence>
<gene>
    <name evidence="1" type="ORF">BVRB_6g145350</name>
</gene>
<dbReference type="AlphaFoldDB" id="A0A0J8C336"/>